<feature type="domain" description="Thioredoxin" evidence="2">
    <location>
        <begin position="27"/>
        <end position="183"/>
    </location>
</feature>
<proteinExistence type="predicted"/>
<keyword evidence="4" id="KW-1185">Reference proteome</keyword>
<evidence type="ECO:0000313" key="3">
    <source>
        <dbReference type="EMBL" id="RAJ05260.1"/>
    </source>
</evidence>
<dbReference type="RefSeq" id="WP_245952634.1">
    <property type="nucleotide sequence ID" value="NZ_QLLL01000004.1"/>
</dbReference>
<dbReference type="PROSITE" id="PS51352">
    <property type="entry name" value="THIOREDOXIN_2"/>
    <property type="match status" value="1"/>
</dbReference>
<dbReference type="InterPro" id="IPR013766">
    <property type="entry name" value="Thioredoxin_domain"/>
</dbReference>
<accession>A0A327QLR4</accession>
<dbReference type="SUPFAM" id="SSF52833">
    <property type="entry name" value="Thioredoxin-like"/>
    <property type="match status" value="1"/>
</dbReference>
<dbReference type="Proteomes" id="UP000249547">
    <property type="component" value="Unassembled WGS sequence"/>
</dbReference>
<evidence type="ECO:0000256" key="1">
    <source>
        <dbReference type="SAM" id="SignalP"/>
    </source>
</evidence>
<dbReference type="EMBL" id="QLLL01000004">
    <property type="protein sequence ID" value="RAJ05260.1"/>
    <property type="molecule type" value="Genomic_DNA"/>
</dbReference>
<keyword evidence="1" id="KW-0732">Signal</keyword>
<dbReference type="AlphaFoldDB" id="A0A327QLR4"/>
<gene>
    <name evidence="3" type="ORF">LX64_02415</name>
</gene>
<evidence type="ECO:0000259" key="2">
    <source>
        <dbReference type="PROSITE" id="PS51352"/>
    </source>
</evidence>
<name>A0A327QLR4_9BACT</name>
<dbReference type="InterPro" id="IPR013740">
    <property type="entry name" value="Redoxin"/>
</dbReference>
<dbReference type="PANTHER" id="PTHR43640:SF1">
    <property type="entry name" value="THIOREDOXIN-DEPENDENT PEROXIREDOXIN"/>
    <property type="match status" value="1"/>
</dbReference>
<feature type="signal peptide" evidence="1">
    <location>
        <begin position="1"/>
        <end position="23"/>
    </location>
</feature>
<comment type="caution">
    <text evidence="3">The sequence shown here is derived from an EMBL/GenBank/DDBJ whole genome shotgun (WGS) entry which is preliminary data.</text>
</comment>
<reference evidence="3 4" key="1">
    <citation type="submission" date="2018-06" db="EMBL/GenBank/DDBJ databases">
        <title>Genomic Encyclopedia of Archaeal and Bacterial Type Strains, Phase II (KMG-II): from individual species to whole genera.</title>
        <authorList>
            <person name="Goeker M."/>
        </authorList>
    </citation>
    <scope>NUCLEOTIDE SEQUENCE [LARGE SCALE GENOMIC DNA]</scope>
    <source>
        <strain evidence="3 4">DSM 23857</strain>
    </source>
</reference>
<evidence type="ECO:0000313" key="4">
    <source>
        <dbReference type="Proteomes" id="UP000249547"/>
    </source>
</evidence>
<protein>
    <submittedName>
        <fullName evidence="3">Redoxin</fullName>
    </submittedName>
</protein>
<dbReference type="Gene3D" id="3.40.30.10">
    <property type="entry name" value="Glutaredoxin"/>
    <property type="match status" value="1"/>
</dbReference>
<feature type="chain" id="PRO_5016359866" evidence="1">
    <location>
        <begin position="24"/>
        <end position="203"/>
    </location>
</feature>
<dbReference type="PANTHER" id="PTHR43640">
    <property type="entry name" value="OS07G0260300 PROTEIN"/>
    <property type="match status" value="1"/>
</dbReference>
<dbReference type="CDD" id="cd02969">
    <property type="entry name" value="PRX_like1"/>
    <property type="match status" value="1"/>
</dbReference>
<dbReference type="InterPro" id="IPR036249">
    <property type="entry name" value="Thioredoxin-like_sf"/>
</dbReference>
<organism evidence="3 4">
    <name type="scientific">Chitinophaga skermanii</name>
    <dbReference type="NCBI Taxonomy" id="331697"/>
    <lineage>
        <taxon>Bacteria</taxon>
        <taxon>Pseudomonadati</taxon>
        <taxon>Bacteroidota</taxon>
        <taxon>Chitinophagia</taxon>
        <taxon>Chitinophagales</taxon>
        <taxon>Chitinophagaceae</taxon>
        <taxon>Chitinophaga</taxon>
    </lineage>
</organism>
<dbReference type="InterPro" id="IPR047262">
    <property type="entry name" value="PRX-like1"/>
</dbReference>
<dbReference type="Pfam" id="PF08534">
    <property type="entry name" value="Redoxin"/>
    <property type="match status" value="1"/>
</dbReference>
<sequence>MKRTILSLTCAAFLAMAFTPAMEDWALEIGSPAPKTDIKMKDVSGKDISLADAKRSNGLLVMFSANTCPYVIRNQSRTKEICQYALQNNIGVVLVNSNEDQRGANDSFEAMKAYASKEQYTWYYVVDKNSELADAFAADRTPECFLFDKNLKLVYKGAIDDHPGNASEVKDKFLKNAINAALQGKSVTPNSTASIGCNIKRKM</sequence>
<dbReference type="GO" id="GO:0016491">
    <property type="term" value="F:oxidoreductase activity"/>
    <property type="evidence" value="ECO:0007669"/>
    <property type="project" value="InterPro"/>
</dbReference>